<protein>
    <submittedName>
        <fullName evidence="1">Uncharacterized protein</fullName>
    </submittedName>
</protein>
<sequence length="307" mass="35204">MDNRLGNQKSIAQSAIERETLEHIETLVRSNIKPLEVVPTSEEDLEIVREATLKINENLRYHRLPETLLSTSPKIVMARDGRIVVNSMTQKTRQVEGMTLWFSDEILLGDQLRKDPSFYKHVVVHEGWHKISDQSPRVVHATGDFFAYLQTGLHRQRVNQSAQRISQHFWGLNEAITEKLTIETLREGIKGLEYAGYTHERMVLDNILDKLSSNNLGEREALWHVFVHGYINGDYSFLTDLDRFFGQGALRVLAKLPPIQRDGTGLAFRVGEYFSTQTTDSERLKIRDEIFQEPSGPITIIGGKIHR</sequence>
<name>A0A1F6F0I4_9BACT</name>
<evidence type="ECO:0000313" key="1">
    <source>
        <dbReference type="EMBL" id="OGG79356.1"/>
    </source>
</evidence>
<dbReference type="AlphaFoldDB" id="A0A1F6F0I4"/>
<dbReference type="EMBL" id="MFLZ01000030">
    <property type="protein sequence ID" value="OGG79356.1"/>
    <property type="molecule type" value="Genomic_DNA"/>
</dbReference>
<proteinExistence type="predicted"/>
<comment type="caution">
    <text evidence="1">The sequence shown here is derived from an EMBL/GenBank/DDBJ whole genome shotgun (WGS) entry which is preliminary data.</text>
</comment>
<dbReference type="STRING" id="1798512.A3A39_01940"/>
<accession>A0A1F6F0I4</accession>
<dbReference type="Proteomes" id="UP000177372">
    <property type="component" value="Unassembled WGS sequence"/>
</dbReference>
<organism evidence="1 2">
    <name type="scientific">Candidatus Kaiserbacteria bacterium RIFCSPLOWO2_01_FULL_54_13</name>
    <dbReference type="NCBI Taxonomy" id="1798512"/>
    <lineage>
        <taxon>Bacteria</taxon>
        <taxon>Candidatus Kaiseribacteriota</taxon>
    </lineage>
</organism>
<evidence type="ECO:0000313" key="2">
    <source>
        <dbReference type="Proteomes" id="UP000177372"/>
    </source>
</evidence>
<gene>
    <name evidence="1" type="ORF">A3A39_01940</name>
</gene>
<reference evidence="1 2" key="1">
    <citation type="journal article" date="2016" name="Nat. Commun.">
        <title>Thousands of microbial genomes shed light on interconnected biogeochemical processes in an aquifer system.</title>
        <authorList>
            <person name="Anantharaman K."/>
            <person name="Brown C.T."/>
            <person name="Hug L.A."/>
            <person name="Sharon I."/>
            <person name="Castelle C.J."/>
            <person name="Probst A.J."/>
            <person name="Thomas B.C."/>
            <person name="Singh A."/>
            <person name="Wilkins M.J."/>
            <person name="Karaoz U."/>
            <person name="Brodie E.L."/>
            <person name="Williams K.H."/>
            <person name="Hubbard S.S."/>
            <person name="Banfield J.F."/>
        </authorList>
    </citation>
    <scope>NUCLEOTIDE SEQUENCE [LARGE SCALE GENOMIC DNA]</scope>
</reference>